<dbReference type="NCBIfam" id="TIGR01930">
    <property type="entry name" value="AcCoA-C-Actrans"/>
    <property type="match status" value="1"/>
</dbReference>
<dbReference type="EMBL" id="KV425984">
    <property type="protein sequence ID" value="KZV93770.1"/>
    <property type="molecule type" value="Genomic_DNA"/>
</dbReference>
<keyword evidence="4 7" id="KW-0012">Acyltransferase</keyword>
<dbReference type="Proteomes" id="UP000077266">
    <property type="component" value="Unassembled WGS sequence"/>
</dbReference>
<keyword evidence="11" id="KW-1185">Reference proteome</keyword>
<dbReference type="Pfam" id="PF02803">
    <property type="entry name" value="Thiolase_C"/>
    <property type="match status" value="1"/>
</dbReference>
<protein>
    <submittedName>
        <fullName evidence="10">Thiolase</fullName>
    </submittedName>
</protein>
<dbReference type="InterPro" id="IPR020617">
    <property type="entry name" value="Thiolase_C"/>
</dbReference>
<dbReference type="PIRSF" id="PIRSF000429">
    <property type="entry name" value="Ac-CoA_Ac_transf"/>
    <property type="match status" value="1"/>
</dbReference>
<dbReference type="GO" id="GO:0005777">
    <property type="term" value="C:peroxisome"/>
    <property type="evidence" value="ECO:0007669"/>
    <property type="project" value="TreeGrafter"/>
</dbReference>
<feature type="active site" description="Acyl-thioester intermediate" evidence="6">
    <location>
        <position position="112"/>
    </location>
</feature>
<evidence type="ECO:0000256" key="2">
    <source>
        <dbReference type="ARBA" id="ARBA00010982"/>
    </source>
</evidence>
<dbReference type="GO" id="GO:0010124">
    <property type="term" value="P:phenylacetate catabolic process"/>
    <property type="evidence" value="ECO:0007669"/>
    <property type="project" value="TreeGrafter"/>
</dbReference>
<reference evidence="10 11" key="1">
    <citation type="journal article" date="2016" name="Mol. Biol. Evol.">
        <title>Comparative Genomics of Early-Diverging Mushroom-Forming Fungi Provides Insights into the Origins of Lignocellulose Decay Capabilities.</title>
        <authorList>
            <person name="Nagy L.G."/>
            <person name="Riley R."/>
            <person name="Tritt A."/>
            <person name="Adam C."/>
            <person name="Daum C."/>
            <person name="Floudas D."/>
            <person name="Sun H."/>
            <person name="Yadav J.S."/>
            <person name="Pangilinan J."/>
            <person name="Larsson K.H."/>
            <person name="Matsuura K."/>
            <person name="Barry K."/>
            <person name="Labutti K."/>
            <person name="Kuo R."/>
            <person name="Ohm R.A."/>
            <person name="Bhattacharya S.S."/>
            <person name="Shirouzu T."/>
            <person name="Yoshinaga Y."/>
            <person name="Martin F.M."/>
            <person name="Grigoriev I.V."/>
            <person name="Hibbett D.S."/>
        </authorList>
    </citation>
    <scope>NUCLEOTIDE SEQUENCE [LARGE SCALE GENOMIC DNA]</scope>
    <source>
        <strain evidence="10 11">HHB12029</strain>
    </source>
</reference>
<evidence type="ECO:0000256" key="4">
    <source>
        <dbReference type="ARBA" id="ARBA00023315"/>
    </source>
</evidence>
<evidence type="ECO:0000256" key="6">
    <source>
        <dbReference type="PIRSR" id="PIRSR000429-1"/>
    </source>
</evidence>
<feature type="active site" description="Proton acceptor" evidence="6">
    <location>
        <position position="369"/>
    </location>
</feature>
<dbReference type="CDD" id="cd00751">
    <property type="entry name" value="thiolase"/>
    <property type="match status" value="1"/>
</dbReference>
<name>A0A165IRE8_EXIGL</name>
<keyword evidence="3 7" id="KW-0808">Transferase</keyword>
<gene>
    <name evidence="10" type="ORF">EXIGLDRAFT_709794</name>
</gene>
<evidence type="ECO:0000256" key="5">
    <source>
        <dbReference type="ARBA" id="ARBA00047605"/>
    </source>
</evidence>
<evidence type="ECO:0000256" key="3">
    <source>
        <dbReference type="ARBA" id="ARBA00022679"/>
    </source>
</evidence>
<dbReference type="Gene3D" id="3.40.47.10">
    <property type="match status" value="2"/>
</dbReference>
<dbReference type="InterPro" id="IPR020615">
    <property type="entry name" value="Thiolase_acyl_enz_int_AS"/>
</dbReference>
<dbReference type="InterPro" id="IPR050215">
    <property type="entry name" value="Thiolase-like_sf_Thiolase"/>
</dbReference>
<feature type="domain" description="Thiolase N-terminal" evidence="8">
    <location>
        <begin position="28"/>
        <end position="282"/>
    </location>
</feature>
<dbReference type="GO" id="GO:0003988">
    <property type="term" value="F:acetyl-CoA C-acyltransferase activity"/>
    <property type="evidence" value="ECO:0007669"/>
    <property type="project" value="UniProtKB-EC"/>
</dbReference>
<feature type="active site" description="Proton acceptor" evidence="6">
    <location>
        <position position="411"/>
    </location>
</feature>
<organism evidence="10 11">
    <name type="scientific">Exidia glandulosa HHB12029</name>
    <dbReference type="NCBI Taxonomy" id="1314781"/>
    <lineage>
        <taxon>Eukaryota</taxon>
        <taxon>Fungi</taxon>
        <taxon>Dikarya</taxon>
        <taxon>Basidiomycota</taxon>
        <taxon>Agaricomycotina</taxon>
        <taxon>Agaricomycetes</taxon>
        <taxon>Auriculariales</taxon>
        <taxon>Exidiaceae</taxon>
        <taxon>Exidia</taxon>
    </lineage>
</organism>
<feature type="domain" description="Thiolase C-terminal" evidence="9">
    <location>
        <begin position="291"/>
        <end position="423"/>
    </location>
</feature>
<evidence type="ECO:0000259" key="8">
    <source>
        <dbReference type="Pfam" id="PF00108"/>
    </source>
</evidence>
<evidence type="ECO:0000259" key="9">
    <source>
        <dbReference type="Pfam" id="PF02803"/>
    </source>
</evidence>
<dbReference type="InterPro" id="IPR002155">
    <property type="entry name" value="Thiolase"/>
</dbReference>
<evidence type="ECO:0000256" key="1">
    <source>
        <dbReference type="ARBA" id="ARBA00004872"/>
    </source>
</evidence>
<sequence length="425" mass="45319">MDRIKQLAGHLSSSKGRDALLRNGPDDVVIVFARRSPLTKSRKGGFKDTNSSELLTSMFKATIEHSGVDPKLIQDICVGTVLPKGPTYEARSAALAAGIPQEVPIQTINRFCSSGLMAVANIANAIRAGQIDIGLAVGVESMSANPDEGAHRLSDDIMNHPIARDNIQPMGWTSENVAADFNVTRERMDAFAAASFQRAERAQALGYFDKEIVPLEGFAKDPTTGERKRIIVSRDDGIRPGTTAEGLGKIRPAFPQWGHGRTTGGNASQITDGAAAVLLMTRRRAEQLGVPILAKFVTMSVVGLAPRIMGIGPAYAIPNVLAATGLSKDDVDLFEINEAFASMAVYCVQKLGLDHEKVNVNGGAIALGHPLDTHPRAYSSRPLRATGARQIATGLAELERRDKKILVTSMCVGTGMGAAAVFVRE</sequence>
<comment type="catalytic activity">
    <reaction evidence="5">
        <text>an acyl-CoA + acetyl-CoA = a 3-oxoacyl-CoA + CoA</text>
        <dbReference type="Rhea" id="RHEA:21564"/>
        <dbReference type="ChEBI" id="CHEBI:57287"/>
        <dbReference type="ChEBI" id="CHEBI:57288"/>
        <dbReference type="ChEBI" id="CHEBI:58342"/>
        <dbReference type="ChEBI" id="CHEBI:90726"/>
        <dbReference type="EC" id="2.3.1.16"/>
    </reaction>
</comment>
<evidence type="ECO:0000256" key="7">
    <source>
        <dbReference type="RuleBase" id="RU003557"/>
    </source>
</evidence>
<dbReference type="GO" id="GO:0006635">
    <property type="term" value="P:fatty acid beta-oxidation"/>
    <property type="evidence" value="ECO:0007669"/>
    <property type="project" value="TreeGrafter"/>
</dbReference>
<comment type="pathway">
    <text evidence="1">Lipid metabolism; fatty acid metabolism.</text>
</comment>
<accession>A0A165IRE8</accession>
<evidence type="ECO:0000313" key="11">
    <source>
        <dbReference type="Proteomes" id="UP000077266"/>
    </source>
</evidence>
<dbReference type="STRING" id="1314781.A0A165IRE8"/>
<dbReference type="AlphaFoldDB" id="A0A165IRE8"/>
<dbReference type="InterPro" id="IPR016039">
    <property type="entry name" value="Thiolase-like"/>
</dbReference>
<comment type="similarity">
    <text evidence="2 7">Belongs to the thiolase-like superfamily. Thiolase family.</text>
</comment>
<dbReference type="PANTHER" id="PTHR43853:SF10">
    <property type="entry name" value="ACETYL-COA C-ACETYLTRANSFERASE"/>
    <property type="match status" value="1"/>
</dbReference>
<dbReference type="InParanoid" id="A0A165IRE8"/>
<proteinExistence type="inferred from homology"/>
<dbReference type="PANTHER" id="PTHR43853">
    <property type="entry name" value="3-KETOACYL-COA THIOLASE, PEROXISOMAL"/>
    <property type="match status" value="1"/>
</dbReference>
<evidence type="ECO:0000313" key="10">
    <source>
        <dbReference type="EMBL" id="KZV93770.1"/>
    </source>
</evidence>
<dbReference type="InterPro" id="IPR020616">
    <property type="entry name" value="Thiolase_N"/>
</dbReference>
<dbReference type="OrthoDB" id="5404651at2759"/>
<dbReference type="SUPFAM" id="SSF53901">
    <property type="entry name" value="Thiolase-like"/>
    <property type="match status" value="2"/>
</dbReference>
<dbReference type="Pfam" id="PF00108">
    <property type="entry name" value="Thiolase_N"/>
    <property type="match status" value="1"/>
</dbReference>
<dbReference type="PROSITE" id="PS00098">
    <property type="entry name" value="THIOLASE_1"/>
    <property type="match status" value="1"/>
</dbReference>